<dbReference type="NCBIfam" id="NF005863">
    <property type="entry name" value="PRK07798.1"/>
    <property type="match status" value="1"/>
</dbReference>
<dbReference type="EMBL" id="PECK01000003">
    <property type="protein sequence ID" value="TDZ96170.1"/>
    <property type="molecule type" value="Genomic_DNA"/>
</dbReference>
<evidence type="ECO:0000259" key="1">
    <source>
        <dbReference type="Pfam" id="PF00501"/>
    </source>
</evidence>
<keyword evidence="5" id="KW-1185">Reference proteome</keyword>
<dbReference type="Gene3D" id="3.40.50.12780">
    <property type="entry name" value="N-terminal domain of ligase-like"/>
    <property type="match status" value="1"/>
</dbReference>
<evidence type="ECO:0000313" key="6">
    <source>
        <dbReference type="Proteomes" id="UP000295685"/>
    </source>
</evidence>
<dbReference type="SUPFAM" id="SSF56801">
    <property type="entry name" value="Acetyl-CoA synthetase-like"/>
    <property type="match status" value="1"/>
</dbReference>
<dbReference type="InterPro" id="IPR042099">
    <property type="entry name" value="ANL_N_sf"/>
</dbReference>
<dbReference type="PANTHER" id="PTHR43767:SF1">
    <property type="entry name" value="NONRIBOSOMAL PEPTIDE SYNTHASE PES1 (EUROFUNG)-RELATED"/>
    <property type="match status" value="1"/>
</dbReference>
<sequence length="553" mass="59775">MDMALNIADLTEHAIDTMPDRVAIISGDRKLTYAELEEQANRLGHFLQSQGVGPGDKVGLYCRNGIEIVVALVAIVKIRAISVNVNYRYVESELHYLFENSDMVALVHERRYSDKVANVLPSTPNVKTAIVVEDGSDGAGVDFRSYGGVAFADALTQGSPDRDFGERSPDDIFLIYTGGTTGFPKGVMWRHEDIYRSLFGGINYVTGEVVEGEWDLARQGAEAAPFIGFPIPPMIHGATQAATFMALFSGRTTVLAPEFDPDSVWDTIEKNKVNMLFFAGDAIARPLIDALDTDKGRARDLSSLWVLASSAALFSQTVKERYLELLPNRMITDAIGSSETGTGGLSSVAKGQMHPGGPTVKISSTTTVIDEEGNPIEPGSGVRGLIAKSGHIPVGYLKDEKKTAETFKTFNGVRYAIPGDWATVEADGTVTMLGRGSVSINTGGEKVFPEEVESVLKGHPAVFDAVVVGVPDEKWGQHVGAVIAVRDGVPLTFEDLDSHARKEIAGYKVPRSVWIVDTVKRNPAGKADYRWAKEVSETEKVDLVNTKHVNTGA</sequence>
<proteinExistence type="predicted"/>
<feature type="domain" description="AMP-binding enzyme C-terminal" evidence="2">
    <location>
        <begin position="451"/>
        <end position="526"/>
    </location>
</feature>
<dbReference type="CDD" id="cd05924">
    <property type="entry name" value="FACL_like_5"/>
    <property type="match status" value="1"/>
</dbReference>
<dbReference type="Gene3D" id="3.30.300.30">
    <property type="match status" value="1"/>
</dbReference>
<keyword evidence="3" id="KW-0436">Ligase</keyword>
<dbReference type="EMBL" id="PECM01000008">
    <property type="protein sequence ID" value="TEA05267.1"/>
    <property type="molecule type" value="Genomic_DNA"/>
</dbReference>
<dbReference type="InterPro" id="IPR045851">
    <property type="entry name" value="AMP-bd_C_sf"/>
</dbReference>
<name>A0A4R8SH35_9MYCO</name>
<comment type="caution">
    <text evidence="3">The sequence shown here is derived from an EMBL/GenBank/DDBJ whole genome shotgun (WGS) entry which is preliminary data.</text>
</comment>
<dbReference type="InterPro" id="IPR000873">
    <property type="entry name" value="AMP-dep_synth/lig_dom"/>
</dbReference>
<feature type="domain" description="AMP-dependent synthetase/ligase" evidence="1">
    <location>
        <begin position="12"/>
        <end position="381"/>
    </location>
</feature>
<organism evidence="3 6">
    <name type="scientific">Mycobacteroides salmoniphilum</name>
    <dbReference type="NCBI Taxonomy" id="404941"/>
    <lineage>
        <taxon>Bacteria</taxon>
        <taxon>Bacillati</taxon>
        <taxon>Actinomycetota</taxon>
        <taxon>Actinomycetes</taxon>
        <taxon>Mycobacteriales</taxon>
        <taxon>Mycobacteriaceae</taxon>
        <taxon>Mycobacteroides</taxon>
    </lineage>
</organism>
<dbReference type="InterPro" id="IPR050237">
    <property type="entry name" value="ATP-dep_AMP-bd_enzyme"/>
</dbReference>
<dbReference type="InterPro" id="IPR020845">
    <property type="entry name" value="AMP-binding_CS"/>
</dbReference>
<dbReference type="InterPro" id="IPR025110">
    <property type="entry name" value="AMP-bd_C"/>
</dbReference>
<dbReference type="Proteomes" id="UP000295685">
    <property type="component" value="Unassembled WGS sequence"/>
</dbReference>
<dbReference type="Pfam" id="PF00501">
    <property type="entry name" value="AMP-binding"/>
    <property type="match status" value="1"/>
</dbReference>
<gene>
    <name evidence="4" type="ORF">CCUG60883_02572</name>
    <name evidence="3" type="ORF">CCUG60885_02313</name>
</gene>
<dbReference type="Pfam" id="PF13193">
    <property type="entry name" value="AMP-binding_C"/>
    <property type="match status" value="1"/>
</dbReference>
<accession>A0A4R8SH35</accession>
<dbReference type="Proteomes" id="UP000294844">
    <property type="component" value="Unassembled WGS sequence"/>
</dbReference>
<protein>
    <submittedName>
        <fullName evidence="3">Long-chain-fatty-acid--CoA ligase FadD19</fullName>
        <ecNumber evidence="3">6.2.1.3</ecNumber>
    </submittedName>
</protein>
<dbReference type="PANTHER" id="PTHR43767">
    <property type="entry name" value="LONG-CHAIN-FATTY-ACID--COA LIGASE"/>
    <property type="match status" value="1"/>
</dbReference>
<dbReference type="AlphaFoldDB" id="A0A4R8SH35"/>
<dbReference type="RefSeq" id="WP_191986193.1">
    <property type="nucleotide sequence ID" value="NZ_PECK01000003.1"/>
</dbReference>
<dbReference type="PROSITE" id="PS00455">
    <property type="entry name" value="AMP_BINDING"/>
    <property type="match status" value="1"/>
</dbReference>
<reference evidence="5 6" key="1">
    <citation type="journal article" date="2019" name="Sci. Rep.">
        <title>Extended insight into the Mycobacterium chelonae-abscessus complex through whole genome sequencing of Mycobacterium salmoniphilum outbreak and Mycobacterium salmoniphilum-like strains.</title>
        <authorList>
            <person name="Behra P.R.K."/>
            <person name="Das S."/>
            <person name="Pettersson B.M.F."/>
            <person name="Shirreff L."/>
            <person name="DuCote T."/>
            <person name="Jacobsson K.G."/>
            <person name="Ennis D.G."/>
            <person name="Kirsebom L.A."/>
        </authorList>
    </citation>
    <scope>NUCLEOTIDE SEQUENCE [LARGE SCALE GENOMIC DNA]</scope>
    <source>
        <strain evidence="4 5">CCUG 60883</strain>
        <strain evidence="3 6">CCUG 60885</strain>
    </source>
</reference>
<dbReference type="EC" id="6.2.1.3" evidence="3"/>
<evidence type="ECO:0000313" key="4">
    <source>
        <dbReference type="EMBL" id="TEA05267.1"/>
    </source>
</evidence>
<evidence type="ECO:0000313" key="3">
    <source>
        <dbReference type="EMBL" id="TDZ96170.1"/>
    </source>
</evidence>
<evidence type="ECO:0000259" key="2">
    <source>
        <dbReference type="Pfam" id="PF13193"/>
    </source>
</evidence>
<dbReference type="GO" id="GO:0004467">
    <property type="term" value="F:long-chain fatty acid-CoA ligase activity"/>
    <property type="evidence" value="ECO:0007669"/>
    <property type="project" value="UniProtKB-EC"/>
</dbReference>
<evidence type="ECO:0000313" key="5">
    <source>
        <dbReference type="Proteomes" id="UP000294844"/>
    </source>
</evidence>